<dbReference type="Pfam" id="PF24568">
    <property type="entry name" value="CC_PcsB"/>
    <property type="match status" value="1"/>
</dbReference>
<dbReference type="PANTHER" id="PTHR39160">
    <property type="entry name" value="CELL WALL-BINDING PROTEIN YOCH"/>
    <property type="match status" value="1"/>
</dbReference>
<dbReference type="GO" id="GO:0004553">
    <property type="term" value="F:hydrolase activity, hydrolyzing O-glycosyl compounds"/>
    <property type="evidence" value="ECO:0007669"/>
    <property type="project" value="InterPro"/>
</dbReference>
<keyword evidence="2" id="KW-0175">Coiled coil</keyword>
<dbReference type="CDD" id="cd22786">
    <property type="entry name" value="DPBB_YuiC-like"/>
    <property type="match status" value="1"/>
</dbReference>
<dbReference type="InterPro" id="IPR010611">
    <property type="entry name" value="3D_dom"/>
</dbReference>
<feature type="compositionally biased region" description="Basic and acidic residues" evidence="3">
    <location>
        <begin position="251"/>
        <end position="267"/>
    </location>
</feature>
<dbReference type="SUPFAM" id="SSF50685">
    <property type="entry name" value="Barwin-like endoglucanases"/>
    <property type="match status" value="1"/>
</dbReference>
<evidence type="ECO:0000256" key="1">
    <source>
        <dbReference type="ARBA" id="ARBA00022729"/>
    </source>
</evidence>
<dbReference type="AlphaFoldDB" id="A0A6N8FQD4"/>
<evidence type="ECO:0000259" key="5">
    <source>
        <dbReference type="Pfam" id="PF06725"/>
    </source>
</evidence>
<feature type="compositionally biased region" description="Polar residues" evidence="3">
    <location>
        <begin position="269"/>
        <end position="284"/>
    </location>
</feature>
<gene>
    <name evidence="7" type="ORF">GMD78_19405</name>
</gene>
<keyword evidence="1 4" id="KW-0732">Signal</keyword>
<evidence type="ECO:0000256" key="2">
    <source>
        <dbReference type="SAM" id="Coils"/>
    </source>
</evidence>
<organism evidence="7 8">
    <name type="scientific">Ornithinibacillus caprae</name>
    <dbReference type="NCBI Taxonomy" id="2678566"/>
    <lineage>
        <taxon>Bacteria</taxon>
        <taxon>Bacillati</taxon>
        <taxon>Bacillota</taxon>
        <taxon>Bacilli</taxon>
        <taxon>Bacillales</taxon>
        <taxon>Bacillaceae</taxon>
        <taxon>Ornithinibacillus</taxon>
    </lineage>
</organism>
<dbReference type="SUPFAM" id="SSF46966">
    <property type="entry name" value="Spectrin repeat"/>
    <property type="match status" value="1"/>
</dbReference>
<dbReference type="Pfam" id="PF06725">
    <property type="entry name" value="3D"/>
    <property type="match status" value="1"/>
</dbReference>
<comment type="caution">
    <text evidence="7">The sequence shown here is derived from an EMBL/GenBank/DDBJ whole genome shotgun (WGS) entry which is preliminary data.</text>
</comment>
<dbReference type="RefSeq" id="WP_155671403.1">
    <property type="nucleotide sequence ID" value="NZ_WOCA01000023.1"/>
</dbReference>
<keyword evidence="8" id="KW-1185">Reference proteome</keyword>
<proteinExistence type="predicted"/>
<evidence type="ECO:0000313" key="8">
    <source>
        <dbReference type="Proteomes" id="UP000469125"/>
    </source>
</evidence>
<dbReference type="InterPro" id="IPR057309">
    <property type="entry name" value="PcsB_CC"/>
</dbReference>
<dbReference type="Proteomes" id="UP000469125">
    <property type="component" value="Unassembled WGS sequence"/>
</dbReference>
<dbReference type="GO" id="GO:0009254">
    <property type="term" value="P:peptidoglycan turnover"/>
    <property type="evidence" value="ECO:0007669"/>
    <property type="project" value="InterPro"/>
</dbReference>
<feature type="coiled-coil region" evidence="2">
    <location>
        <begin position="33"/>
        <end position="119"/>
    </location>
</feature>
<dbReference type="InterPro" id="IPR051933">
    <property type="entry name" value="Resuscitation_pf_RpfB"/>
</dbReference>
<reference evidence="7 8" key="1">
    <citation type="submission" date="2019-11" db="EMBL/GenBank/DDBJ databases">
        <authorList>
            <person name="Li X."/>
        </authorList>
    </citation>
    <scope>NUCLEOTIDE SEQUENCE [LARGE SCALE GENOMIC DNA]</scope>
    <source>
        <strain evidence="7 8">L9</strain>
    </source>
</reference>
<dbReference type="GO" id="GO:0019867">
    <property type="term" value="C:outer membrane"/>
    <property type="evidence" value="ECO:0007669"/>
    <property type="project" value="InterPro"/>
</dbReference>
<feature type="region of interest" description="Disordered" evidence="3">
    <location>
        <begin position="251"/>
        <end position="287"/>
    </location>
</feature>
<dbReference type="Gene3D" id="6.10.250.3150">
    <property type="match status" value="1"/>
</dbReference>
<accession>A0A6N8FQD4</accession>
<feature type="chain" id="PRO_5026824567" evidence="4">
    <location>
        <begin position="28"/>
        <end position="382"/>
    </location>
</feature>
<feature type="domain" description="3D" evidence="5">
    <location>
        <begin position="322"/>
        <end position="381"/>
    </location>
</feature>
<evidence type="ECO:0000259" key="6">
    <source>
        <dbReference type="Pfam" id="PF24568"/>
    </source>
</evidence>
<protein>
    <submittedName>
        <fullName evidence="7">Uncharacterized protein</fullName>
    </submittedName>
</protein>
<feature type="signal peptide" evidence="4">
    <location>
        <begin position="1"/>
        <end position="27"/>
    </location>
</feature>
<evidence type="ECO:0000256" key="3">
    <source>
        <dbReference type="SAM" id="MobiDB-lite"/>
    </source>
</evidence>
<dbReference type="InterPro" id="IPR036908">
    <property type="entry name" value="RlpA-like_sf"/>
</dbReference>
<evidence type="ECO:0000313" key="7">
    <source>
        <dbReference type="EMBL" id="MUK90527.1"/>
    </source>
</evidence>
<feature type="domain" description="Peptidoglycan hydrolase PcsB coiled-coil" evidence="6">
    <location>
        <begin position="103"/>
        <end position="176"/>
    </location>
</feature>
<dbReference type="PANTHER" id="PTHR39160:SF4">
    <property type="entry name" value="RESUSCITATION-PROMOTING FACTOR RPFB"/>
    <property type="match status" value="1"/>
</dbReference>
<name>A0A6N8FQD4_9BACI</name>
<evidence type="ECO:0000256" key="4">
    <source>
        <dbReference type="SAM" id="SignalP"/>
    </source>
</evidence>
<sequence length="382" mass="42254">MTKKLTAITLATTVVIGSVCFSNVSYAEPNNDLKSIQDQRENIKEDLSEAEKKVANVLSELEELNKEYDKANQALLENEAQIENTEQKISDTIDEVEALQEEIRELEADIEKRSDLLKERMSSYQRAGGSISYLEVIFGAKSFGDLISRVSTVTKIAESDVSLMEQLEKDMNKVADNQELAFEKLDDLNKMKSEQEETLALISEQKVEIENSRETLDQKQRELNILVKELESKDTNLASLEAEAKRSIEAAKREEQARKAAEREKAKATTNQSNQGSSGKLVQTSKEEKSFTVTSTAYTIDSAGGSGVTATGINLRKNPNKKVIAVDPNVIPLGSVVYVEGYGYAIAGDTGSAIKGKKIDVFVSSQKEAIKWGVRRVKVTIQ</sequence>
<dbReference type="EMBL" id="WOCA01000023">
    <property type="protein sequence ID" value="MUK90527.1"/>
    <property type="molecule type" value="Genomic_DNA"/>
</dbReference>